<dbReference type="FunFam" id="3.40.50.980:FF:000001">
    <property type="entry name" value="Non-ribosomal peptide synthetase"/>
    <property type="match status" value="1"/>
</dbReference>
<keyword evidence="3" id="KW-1185">Reference proteome</keyword>
<dbReference type="GO" id="GO:0005829">
    <property type="term" value="C:cytosol"/>
    <property type="evidence" value="ECO:0007669"/>
    <property type="project" value="TreeGrafter"/>
</dbReference>
<dbReference type="Gene3D" id="3.40.50.980">
    <property type="match status" value="2"/>
</dbReference>
<evidence type="ECO:0000313" key="3">
    <source>
        <dbReference type="Proteomes" id="UP000019109"/>
    </source>
</evidence>
<dbReference type="AlphaFoldDB" id="W4VCC9"/>
<feature type="domain" description="AMP-dependent synthetase/ligase" evidence="1">
    <location>
        <begin position="1"/>
        <end position="257"/>
    </location>
</feature>
<dbReference type="PROSITE" id="PS00455">
    <property type="entry name" value="AMP_BINDING"/>
    <property type="match status" value="1"/>
</dbReference>
<comment type="caution">
    <text evidence="2">The sequence shown here is derived from an EMBL/GenBank/DDBJ whole genome shotgun (WGS) entry which is preliminary data.</text>
</comment>
<sequence>MTYRELNEKANRLAHFLRKKGVAAGNIVGMLMERSPDMIVAIFGILKAGGAYLPIDPEYPLDRIASILRDSGTKFLVLGAGLESKLSLEDSLPELIVMDKDNSAFKNENAENIECINSSEGLAYVMYTSGSTGMPKGNLTTHYNIIRVVKDTNYIDITDRDVLLQLSNYAFDGSTFDIFGALLNGAKLVLVKSQTLLDIFELSRLIERENITVFFITTALFNTLADLNPQCFKNVRKVLFGGERVSVSHVRKVLDYVARAG</sequence>
<dbReference type="GO" id="GO:0044550">
    <property type="term" value="P:secondary metabolite biosynthetic process"/>
    <property type="evidence" value="ECO:0007669"/>
    <property type="project" value="TreeGrafter"/>
</dbReference>
<dbReference type="EMBL" id="BAVR01000100">
    <property type="protein sequence ID" value="GAE90856.1"/>
    <property type="molecule type" value="Genomic_DNA"/>
</dbReference>
<gene>
    <name evidence="2" type="ORF">JCM21531_4504</name>
</gene>
<dbReference type="STRING" id="1294263.JCM21531_4504"/>
<dbReference type="PANTHER" id="PTHR45527:SF1">
    <property type="entry name" value="FATTY ACID SYNTHASE"/>
    <property type="match status" value="1"/>
</dbReference>
<dbReference type="Pfam" id="PF00501">
    <property type="entry name" value="AMP-binding"/>
    <property type="match status" value="1"/>
</dbReference>
<dbReference type="GO" id="GO:0043041">
    <property type="term" value="P:amino acid activation for nonribosomal peptide biosynthetic process"/>
    <property type="evidence" value="ECO:0007669"/>
    <property type="project" value="TreeGrafter"/>
</dbReference>
<dbReference type="GO" id="GO:0016874">
    <property type="term" value="F:ligase activity"/>
    <property type="evidence" value="ECO:0007669"/>
    <property type="project" value="UniProtKB-KW"/>
</dbReference>
<accession>W4VCC9</accession>
<protein>
    <submittedName>
        <fullName evidence="2">Long-chain-fatty-acid-CoA ligase</fullName>
    </submittedName>
</protein>
<dbReference type="Proteomes" id="UP000019109">
    <property type="component" value="Unassembled WGS sequence"/>
</dbReference>
<reference evidence="2" key="1">
    <citation type="journal article" date="2014" name="Genome Announc.">
        <title>Draft Genome Sequence of Clostridium straminisolvens Strain JCM 21531T, Isolated from a Cellulose-Degrading Bacterial Community.</title>
        <authorList>
            <person name="Yuki M."/>
            <person name="Oshima K."/>
            <person name="Suda W."/>
            <person name="Sakamoto M."/>
            <person name="Kitamura K."/>
            <person name="Iida T."/>
            <person name="Hattori M."/>
            <person name="Ohkuma M."/>
        </authorList>
    </citation>
    <scope>NUCLEOTIDE SEQUENCE [LARGE SCALE GENOMIC DNA]</scope>
    <source>
        <strain evidence="2">JCM 21531</strain>
    </source>
</reference>
<proteinExistence type="predicted"/>
<dbReference type="SUPFAM" id="SSF56801">
    <property type="entry name" value="Acetyl-CoA synthetase-like"/>
    <property type="match status" value="1"/>
</dbReference>
<name>W4VCC9_9FIRM</name>
<evidence type="ECO:0000313" key="2">
    <source>
        <dbReference type="EMBL" id="GAE90856.1"/>
    </source>
</evidence>
<dbReference type="GO" id="GO:0031177">
    <property type="term" value="F:phosphopantetheine binding"/>
    <property type="evidence" value="ECO:0007669"/>
    <property type="project" value="TreeGrafter"/>
</dbReference>
<dbReference type="InterPro" id="IPR020845">
    <property type="entry name" value="AMP-binding_CS"/>
</dbReference>
<organism evidence="2 3">
    <name type="scientific">Acetivibrio straminisolvens JCM 21531</name>
    <dbReference type="NCBI Taxonomy" id="1294263"/>
    <lineage>
        <taxon>Bacteria</taxon>
        <taxon>Bacillati</taxon>
        <taxon>Bacillota</taxon>
        <taxon>Clostridia</taxon>
        <taxon>Eubacteriales</taxon>
        <taxon>Oscillospiraceae</taxon>
        <taxon>Acetivibrio</taxon>
    </lineage>
</organism>
<keyword evidence="2" id="KW-0436">Ligase</keyword>
<dbReference type="InterPro" id="IPR000873">
    <property type="entry name" value="AMP-dep_synth/lig_dom"/>
</dbReference>
<evidence type="ECO:0000259" key="1">
    <source>
        <dbReference type="Pfam" id="PF00501"/>
    </source>
</evidence>
<dbReference type="PANTHER" id="PTHR45527">
    <property type="entry name" value="NONRIBOSOMAL PEPTIDE SYNTHETASE"/>
    <property type="match status" value="1"/>
</dbReference>